<dbReference type="EMBL" id="CP006936">
    <property type="protein sequence ID" value="AHC24749.1"/>
    <property type="molecule type" value="Genomic_DNA"/>
</dbReference>
<evidence type="ECO:0000313" key="3">
    <source>
        <dbReference type="Proteomes" id="UP000018763"/>
    </source>
</evidence>
<accession>V5XBG1</accession>
<reference evidence="2 3" key="1">
    <citation type="journal article" date="2014" name="Genome Announc.">
        <title>Complete Genome Sequence of Sterol-Transforming Mycobacterium neoaurum Strain VKM Ac-1815D.</title>
        <authorList>
            <person name="Shtratnikova V.Y."/>
            <person name="Bragin E.Y."/>
            <person name="Dovbnya D.V."/>
            <person name="Pekov Y.A."/>
            <person name="Schelkunov M.I."/>
            <person name="Strizhov N."/>
            <person name="Ivashina T.V."/>
            <person name="Ashapkin V.V."/>
            <person name="Donova M.V."/>
        </authorList>
    </citation>
    <scope>NUCLEOTIDE SEQUENCE [LARGE SCALE GENOMIC DNA]</scope>
    <source>
        <strain evidence="2 3">VKM Ac-1815D</strain>
    </source>
</reference>
<evidence type="ECO:0000256" key="1">
    <source>
        <dbReference type="SAM" id="MobiDB-lite"/>
    </source>
</evidence>
<dbReference type="RefSeq" id="WP_019514352.1">
    <property type="nucleotide sequence ID" value="NC_023036.2"/>
</dbReference>
<name>V5XBG1_MYCNE</name>
<feature type="region of interest" description="Disordered" evidence="1">
    <location>
        <begin position="1"/>
        <end position="52"/>
    </location>
</feature>
<proteinExistence type="predicted"/>
<dbReference type="GeneID" id="93339505"/>
<evidence type="ECO:0000313" key="2">
    <source>
        <dbReference type="EMBL" id="AHC24749.1"/>
    </source>
</evidence>
<feature type="compositionally biased region" description="Basic and acidic residues" evidence="1">
    <location>
        <begin position="38"/>
        <end position="52"/>
    </location>
</feature>
<dbReference type="AlphaFoldDB" id="V5XBG1"/>
<feature type="compositionally biased region" description="Basic and acidic residues" evidence="1">
    <location>
        <begin position="1"/>
        <end position="10"/>
    </location>
</feature>
<sequence>MSDHPDKTDTDPGSETDEVPPPGPTDQGRTGGMATREVAPDVVEKHRGESLD</sequence>
<gene>
    <name evidence="2" type="ORF">D174_09225</name>
</gene>
<organism evidence="2 3">
    <name type="scientific">Mycolicibacterium neoaurum VKM Ac-1815D</name>
    <dbReference type="NCBI Taxonomy" id="700508"/>
    <lineage>
        <taxon>Bacteria</taxon>
        <taxon>Bacillati</taxon>
        <taxon>Actinomycetota</taxon>
        <taxon>Actinomycetes</taxon>
        <taxon>Mycobacteriales</taxon>
        <taxon>Mycobacteriaceae</taxon>
        <taxon>Mycolicibacterium</taxon>
    </lineage>
</organism>
<keyword evidence="3" id="KW-1185">Reference proteome</keyword>
<dbReference type="Proteomes" id="UP000018763">
    <property type="component" value="Chromosome"/>
</dbReference>
<protein>
    <submittedName>
        <fullName evidence="2">Uncharacterized protein</fullName>
    </submittedName>
</protein>